<keyword evidence="2" id="KW-1133">Transmembrane helix</keyword>
<evidence type="ECO:0000256" key="2">
    <source>
        <dbReference type="SAM" id="Phobius"/>
    </source>
</evidence>
<proteinExistence type="predicted"/>
<protein>
    <submittedName>
        <fullName evidence="3">Uncharacterized protein</fullName>
    </submittedName>
</protein>
<evidence type="ECO:0000313" key="3">
    <source>
        <dbReference type="EMBL" id="CAI0430286.1"/>
    </source>
</evidence>
<dbReference type="PANTHER" id="PTHR12305:SF96">
    <property type="entry name" value="PHOSPHATIDYLINOSITOL 3,4,5-TRISPHOSPHATE 3-PHOSPHATASE AND PROTEIN-TYROSINE-PHOSPHATASE PTEN2A"/>
    <property type="match status" value="1"/>
</dbReference>
<dbReference type="EMBL" id="CAMGYJ010000006">
    <property type="protein sequence ID" value="CAI0430286.1"/>
    <property type="molecule type" value="Genomic_DNA"/>
</dbReference>
<dbReference type="InterPro" id="IPR029021">
    <property type="entry name" value="Prot-tyrosine_phosphatase-like"/>
</dbReference>
<dbReference type="GO" id="GO:0016314">
    <property type="term" value="F:phosphatidylinositol-3,4,5-trisphosphate 3-phosphatase activity"/>
    <property type="evidence" value="ECO:0007669"/>
    <property type="project" value="TreeGrafter"/>
</dbReference>
<feature type="transmembrane region" description="Helical" evidence="2">
    <location>
        <begin position="202"/>
        <end position="227"/>
    </location>
</feature>
<evidence type="ECO:0000313" key="4">
    <source>
        <dbReference type="Proteomes" id="UP001154282"/>
    </source>
</evidence>
<dbReference type="GO" id="GO:0005829">
    <property type="term" value="C:cytosol"/>
    <property type="evidence" value="ECO:0007669"/>
    <property type="project" value="TreeGrafter"/>
</dbReference>
<feature type="compositionally biased region" description="Polar residues" evidence="1">
    <location>
        <begin position="32"/>
        <end position="43"/>
    </location>
</feature>
<accession>A0AAV0LAF1</accession>
<dbReference type="PANTHER" id="PTHR12305">
    <property type="entry name" value="PHOSPHATASE WITH HOMOLOGY TO TENSIN"/>
    <property type="match status" value="1"/>
</dbReference>
<keyword evidence="2" id="KW-0812">Transmembrane</keyword>
<dbReference type="AlphaFoldDB" id="A0AAV0LAF1"/>
<gene>
    <name evidence="3" type="ORF">LITE_LOCUS22533</name>
</gene>
<evidence type="ECO:0000256" key="1">
    <source>
        <dbReference type="SAM" id="MobiDB-lite"/>
    </source>
</evidence>
<keyword evidence="2" id="KW-0472">Membrane</keyword>
<feature type="region of interest" description="Disordered" evidence="1">
    <location>
        <begin position="1"/>
        <end position="91"/>
    </location>
</feature>
<dbReference type="InterPro" id="IPR051281">
    <property type="entry name" value="Dual-spec_lipid-protein_phosph"/>
</dbReference>
<sequence>MMDSESADSSSSAQPPPAKPTSTAEPIVIASNVDSSDKSSNAEPSVPTGTAGDRPAEEPRATAVECNDSNTSLPAPTPPQDSVATSPAASTLSRITSGIGLRLSAMASGPEEASQGSATTAGQGGVLESLTKGLVDSSRSAVKAIQEGGFDLDMAYITENIIAMGFPAGDLSSGLFGFFEGFYRNHMEEVIRFFESHHKVVYVLNSLGALLDISITGFSLVVMMQLFSSTHCIELK</sequence>
<keyword evidence="4" id="KW-1185">Reference proteome</keyword>
<name>A0AAV0LAF1_9ROSI</name>
<organism evidence="3 4">
    <name type="scientific">Linum tenue</name>
    <dbReference type="NCBI Taxonomy" id="586396"/>
    <lineage>
        <taxon>Eukaryota</taxon>
        <taxon>Viridiplantae</taxon>
        <taxon>Streptophyta</taxon>
        <taxon>Embryophyta</taxon>
        <taxon>Tracheophyta</taxon>
        <taxon>Spermatophyta</taxon>
        <taxon>Magnoliopsida</taxon>
        <taxon>eudicotyledons</taxon>
        <taxon>Gunneridae</taxon>
        <taxon>Pentapetalae</taxon>
        <taxon>rosids</taxon>
        <taxon>fabids</taxon>
        <taxon>Malpighiales</taxon>
        <taxon>Linaceae</taxon>
        <taxon>Linum</taxon>
    </lineage>
</organism>
<reference evidence="3" key="1">
    <citation type="submission" date="2022-08" db="EMBL/GenBank/DDBJ databases">
        <authorList>
            <person name="Gutierrez-Valencia J."/>
        </authorList>
    </citation>
    <scope>NUCLEOTIDE SEQUENCE</scope>
</reference>
<dbReference type="Gene3D" id="3.90.190.10">
    <property type="entry name" value="Protein tyrosine phosphatase superfamily"/>
    <property type="match status" value="1"/>
</dbReference>
<dbReference type="Proteomes" id="UP001154282">
    <property type="component" value="Unassembled WGS sequence"/>
</dbReference>
<comment type="caution">
    <text evidence="3">The sequence shown here is derived from an EMBL/GenBank/DDBJ whole genome shotgun (WGS) entry which is preliminary data.</text>
</comment>
<feature type="compositionally biased region" description="Polar residues" evidence="1">
    <location>
        <begin position="67"/>
        <end position="91"/>
    </location>
</feature>